<evidence type="ECO:0000313" key="2">
    <source>
        <dbReference type="EMBL" id="KAB8067389.1"/>
    </source>
</evidence>
<keyword evidence="1" id="KW-0732">Signal</keyword>
<dbReference type="EMBL" id="ML732495">
    <property type="protein sequence ID" value="KAB8067389.1"/>
    <property type="molecule type" value="Genomic_DNA"/>
</dbReference>
<feature type="signal peptide" evidence="1">
    <location>
        <begin position="1"/>
        <end position="19"/>
    </location>
</feature>
<reference evidence="2 3" key="1">
    <citation type="submission" date="2019-04" db="EMBL/GenBank/DDBJ databases">
        <title>Friends and foes A comparative genomics study of 23 Aspergillus species from section Flavi.</title>
        <authorList>
            <consortium name="DOE Joint Genome Institute"/>
            <person name="Kjaerbolling I."/>
            <person name="Vesth T."/>
            <person name="Frisvad J.C."/>
            <person name="Nybo J.L."/>
            <person name="Theobald S."/>
            <person name="Kildgaard S."/>
            <person name="Isbrandt T."/>
            <person name="Kuo A."/>
            <person name="Sato A."/>
            <person name="Lyhne E.K."/>
            <person name="Kogle M.E."/>
            <person name="Wiebenga A."/>
            <person name="Kun R.S."/>
            <person name="Lubbers R.J."/>
            <person name="Makela M.R."/>
            <person name="Barry K."/>
            <person name="Chovatia M."/>
            <person name="Clum A."/>
            <person name="Daum C."/>
            <person name="Haridas S."/>
            <person name="He G."/>
            <person name="LaButti K."/>
            <person name="Lipzen A."/>
            <person name="Mondo S."/>
            <person name="Riley R."/>
            <person name="Salamov A."/>
            <person name="Simmons B.A."/>
            <person name="Magnuson J.K."/>
            <person name="Henrissat B."/>
            <person name="Mortensen U.H."/>
            <person name="Larsen T.O."/>
            <person name="Devries R.P."/>
            <person name="Grigoriev I.V."/>
            <person name="Machida M."/>
            <person name="Baker S.E."/>
            <person name="Andersen M.R."/>
        </authorList>
    </citation>
    <scope>NUCLEOTIDE SEQUENCE [LARGE SCALE GENOMIC DNA]</scope>
    <source>
        <strain evidence="2 3">CBS 151.66</strain>
    </source>
</reference>
<evidence type="ECO:0000313" key="3">
    <source>
        <dbReference type="Proteomes" id="UP000326565"/>
    </source>
</evidence>
<name>A0A5N5WGX6_9EURO</name>
<organism evidence="2 3">
    <name type="scientific">Aspergillus leporis</name>
    <dbReference type="NCBI Taxonomy" id="41062"/>
    <lineage>
        <taxon>Eukaryota</taxon>
        <taxon>Fungi</taxon>
        <taxon>Dikarya</taxon>
        <taxon>Ascomycota</taxon>
        <taxon>Pezizomycotina</taxon>
        <taxon>Eurotiomycetes</taxon>
        <taxon>Eurotiomycetidae</taxon>
        <taxon>Eurotiales</taxon>
        <taxon>Aspergillaceae</taxon>
        <taxon>Aspergillus</taxon>
        <taxon>Aspergillus subgen. Circumdati</taxon>
    </lineage>
</organism>
<keyword evidence="3" id="KW-1185">Reference proteome</keyword>
<feature type="chain" id="PRO_5024820414" evidence="1">
    <location>
        <begin position="20"/>
        <end position="80"/>
    </location>
</feature>
<dbReference type="AlphaFoldDB" id="A0A5N5WGX6"/>
<dbReference type="Proteomes" id="UP000326565">
    <property type="component" value="Unassembled WGS sequence"/>
</dbReference>
<evidence type="ECO:0000256" key="1">
    <source>
        <dbReference type="SAM" id="SignalP"/>
    </source>
</evidence>
<protein>
    <submittedName>
        <fullName evidence="2">Uncharacterized protein</fullName>
    </submittedName>
</protein>
<accession>A0A5N5WGX6</accession>
<gene>
    <name evidence="2" type="ORF">BDV29DRAFT_163428</name>
</gene>
<proteinExistence type="predicted"/>
<feature type="non-terminal residue" evidence="2">
    <location>
        <position position="80"/>
    </location>
</feature>
<dbReference type="OrthoDB" id="4691160at2759"/>
<sequence>MLFSTILASTIALGMRISAAPAPEADPRYVQLRIFGEPGCSAQNEGELGVYGDHVNKCQTFGDNTVKSLSFEYKLLDNCT</sequence>